<dbReference type="EMBL" id="CP014806">
    <property type="protein sequence ID" value="AMW98078.1"/>
    <property type="molecule type" value="Genomic_DNA"/>
</dbReference>
<dbReference type="RefSeq" id="WP_066784399.1">
    <property type="nucleotide sequence ID" value="NZ_CP014806.1"/>
</dbReference>
<feature type="transmembrane region" description="Helical" evidence="1">
    <location>
        <begin position="228"/>
        <end position="247"/>
    </location>
</feature>
<dbReference type="STRING" id="241244.ATY39_00785"/>
<dbReference type="Proteomes" id="UP000076021">
    <property type="component" value="Chromosome"/>
</dbReference>
<dbReference type="KEGG" id="rst:ATY39_00785"/>
<feature type="transmembrane region" description="Helical" evidence="1">
    <location>
        <begin position="259"/>
        <end position="282"/>
    </location>
</feature>
<organism evidence="2 3">
    <name type="scientific">Rummeliibacillus stabekisii</name>
    <dbReference type="NCBI Taxonomy" id="241244"/>
    <lineage>
        <taxon>Bacteria</taxon>
        <taxon>Bacillati</taxon>
        <taxon>Bacillota</taxon>
        <taxon>Bacilli</taxon>
        <taxon>Bacillales</taxon>
        <taxon>Caryophanaceae</taxon>
        <taxon>Rummeliibacillus</taxon>
    </lineage>
</organism>
<dbReference type="OrthoDB" id="116789at2"/>
<keyword evidence="1" id="KW-0472">Membrane</keyword>
<feature type="transmembrane region" description="Helical" evidence="1">
    <location>
        <begin position="74"/>
        <end position="98"/>
    </location>
</feature>
<evidence type="ECO:0000256" key="1">
    <source>
        <dbReference type="SAM" id="Phobius"/>
    </source>
</evidence>
<name>A0A143H8P0_9BACL</name>
<feature type="transmembrane region" description="Helical" evidence="1">
    <location>
        <begin position="182"/>
        <end position="201"/>
    </location>
</feature>
<protein>
    <submittedName>
        <fullName evidence="2">Uncharacterized protein</fullName>
    </submittedName>
</protein>
<proteinExistence type="predicted"/>
<evidence type="ECO:0000313" key="2">
    <source>
        <dbReference type="EMBL" id="AMW98078.1"/>
    </source>
</evidence>
<feature type="transmembrane region" description="Helical" evidence="1">
    <location>
        <begin position="302"/>
        <end position="323"/>
    </location>
</feature>
<gene>
    <name evidence="2" type="ORF">ATY39_00785</name>
</gene>
<keyword evidence="3" id="KW-1185">Reference proteome</keyword>
<evidence type="ECO:0000313" key="3">
    <source>
        <dbReference type="Proteomes" id="UP000076021"/>
    </source>
</evidence>
<reference evidence="2 3" key="1">
    <citation type="journal article" date="2016" name="Genome Announc.">
        <title>Whole-Genome Sequence of Rummeliibacillus stabekisii Strain PP9 Isolated from Antarctic Soil.</title>
        <authorList>
            <person name="da Mota F.F."/>
            <person name="Vollu R.E."/>
            <person name="Jurelevicius D."/>
            <person name="Seldin L."/>
        </authorList>
    </citation>
    <scope>NUCLEOTIDE SEQUENCE [LARGE SCALE GENOMIC DNA]</scope>
    <source>
        <strain evidence="2 3">PP9</strain>
    </source>
</reference>
<dbReference type="AlphaFoldDB" id="A0A143H8P0"/>
<dbReference type="Pfam" id="PF22564">
    <property type="entry name" value="HAAS"/>
    <property type="match status" value="1"/>
</dbReference>
<keyword evidence="1" id="KW-1133">Transmembrane helix</keyword>
<keyword evidence="1" id="KW-0812">Transmembrane</keyword>
<feature type="transmembrane region" description="Helical" evidence="1">
    <location>
        <begin position="118"/>
        <end position="143"/>
    </location>
</feature>
<accession>A0A143H8P0</accession>
<sequence length="332" mass="38064">MNLIEVYIQEVTRRLPEKSRGDIALELRSTIEDMLPNDYSEEEVKTVPEKLGSPVTLAVGYRDRPMHLIGPRYFDVYVSLLKMILPIAVVISLISMIAEYFIGYDGEEAILNVIFDVIAYGILKTLEVGIQVFFWLTLVFAIIERVDNGKDEQPLTTNLKKWTPADLKNVAYIPKKKTITKLEVFGSLMWTAIWATIYFYADHLVGIYRGEGNRFEFITPVANHEVLLQYWFIVLIVICLEIALAIYKLIKSKWTKGMAIFNAAFQLISTIVFIVILINPDLITQNFIMYMTDLFEITANQLKSWIIGGGIFFFIVGAAINVYDGYRKARIR</sequence>
<reference evidence="3" key="2">
    <citation type="submission" date="2016-03" db="EMBL/GenBank/DDBJ databases">
        <authorList>
            <person name="Ploux O."/>
        </authorList>
    </citation>
    <scope>NUCLEOTIDE SEQUENCE [LARGE SCALE GENOMIC DNA]</scope>
    <source>
        <strain evidence="3">PP9</strain>
    </source>
</reference>